<proteinExistence type="predicted"/>
<keyword evidence="3" id="KW-1185">Reference proteome</keyword>
<feature type="region of interest" description="Disordered" evidence="1">
    <location>
        <begin position="1"/>
        <end position="106"/>
    </location>
</feature>
<accession>A0AAD4FHX1</accession>
<dbReference type="Proteomes" id="UP001199106">
    <property type="component" value="Unassembled WGS sequence"/>
</dbReference>
<organism evidence="2 3">
    <name type="scientific">Alternaria panax</name>
    <dbReference type="NCBI Taxonomy" id="48097"/>
    <lineage>
        <taxon>Eukaryota</taxon>
        <taxon>Fungi</taxon>
        <taxon>Dikarya</taxon>
        <taxon>Ascomycota</taxon>
        <taxon>Pezizomycotina</taxon>
        <taxon>Dothideomycetes</taxon>
        <taxon>Pleosporomycetidae</taxon>
        <taxon>Pleosporales</taxon>
        <taxon>Pleosporineae</taxon>
        <taxon>Pleosporaceae</taxon>
        <taxon>Alternaria</taxon>
        <taxon>Alternaria sect. Panax</taxon>
    </lineage>
</organism>
<evidence type="ECO:0000313" key="3">
    <source>
        <dbReference type="Proteomes" id="UP001199106"/>
    </source>
</evidence>
<dbReference type="EMBL" id="JAANER010000004">
    <property type="protein sequence ID" value="KAG9190142.1"/>
    <property type="molecule type" value="Genomic_DNA"/>
</dbReference>
<comment type="caution">
    <text evidence="2">The sequence shown here is derived from an EMBL/GenBank/DDBJ whole genome shotgun (WGS) entry which is preliminary data.</text>
</comment>
<sequence length="148" mass="16345">MPKNYHRGGKPHKRNKVHGGHGLRHRFARMVFRNNSVTDTDTGGSRKNGSDTTHGSTTETPKPPSSSGNATSDSPRGRRPVNYHGTDSQGTGDSAGDHPVSGLLDDVFVEGPRSPRDLAEMLWYRGLFSRWRNSVKIGGRWTVIPREK</sequence>
<evidence type="ECO:0000256" key="1">
    <source>
        <dbReference type="SAM" id="MobiDB-lite"/>
    </source>
</evidence>
<gene>
    <name evidence="2" type="ORF">G6011_08230</name>
</gene>
<dbReference type="AlphaFoldDB" id="A0AAD4FHX1"/>
<reference evidence="2" key="1">
    <citation type="submission" date="2021-07" db="EMBL/GenBank/DDBJ databases">
        <title>Genome Resource of American Ginseng Black Spot Pathogen Alternaria panax.</title>
        <authorList>
            <person name="Qiu C."/>
            <person name="Wang W."/>
            <person name="Liu Z."/>
        </authorList>
    </citation>
    <scope>NUCLEOTIDE SEQUENCE</scope>
    <source>
        <strain evidence="2">BNCC115425</strain>
    </source>
</reference>
<evidence type="ECO:0000313" key="2">
    <source>
        <dbReference type="EMBL" id="KAG9190142.1"/>
    </source>
</evidence>
<protein>
    <submittedName>
        <fullName evidence="2">Uncharacterized protein</fullName>
    </submittedName>
</protein>
<name>A0AAD4FHX1_9PLEO</name>
<feature type="compositionally biased region" description="Basic residues" evidence="1">
    <location>
        <begin position="1"/>
        <end position="28"/>
    </location>
</feature>
<feature type="compositionally biased region" description="Polar residues" evidence="1">
    <location>
        <begin position="33"/>
        <end position="55"/>
    </location>
</feature>